<reference evidence="1" key="1">
    <citation type="journal article" date="2014" name="Front. Microbiol.">
        <title>High frequency of phylogenetically diverse reductive dehalogenase-homologous genes in deep subseafloor sedimentary metagenomes.</title>
        <authorList>
            <person name="Kawai M."/>
            <person name="Futagami T."/>
            <person name="Toyoda A."/>
            <person name="Takaki Y."/>
            <person name="Nishi S."/>
            <person name="Hori S."/>
            <person name="Arai W."/>
            <person name="Tsubouchi T."/>
            <person name="Morono Y."/>
            <person name="Uchiyama I."/>
            <person name="Ito T."/>
            <person name="Fujiyama A."/>
            <person name="Inagaki F."/>
            <person name="Takami H."/>
        </authorList>
    </citation>
    <scope>NUCLEOTIDE SEQUENCE</scope>
    <source>
        <strain evidence="1">Expedition CK06-06</strain>
    </source>
</reference>
<gene>
    <name evidence="1" type="ORF">S01H4_12491</name>
</gene>
<dbReference type="EMBL" id="BART01005322">
    <property type="protein sequence ID" value="GAG64270.1"/>
    <property type="molecule type" value="Genomic_DNA"/>
</dbReference>
<organism evidence="1">
    <name type="scientific">marine sediment metagenome</name>
    <dbReference type="NCBI Taxonomy" id="412755"/>
    <lineage>
        <taxon>unclassified sequences</taxon>
        <taxon>metagenomes</taxon>
        <taxon>ecological metagenomes</taxon>
    </lineage>
</organism>
<evidence type="ECO:0000313" key="1">
    <source>
        <dbReference type="EMBL" id="GAG64270.1"/>
    </source>
</evidence>
<feature type="non-terminal residue" evidence="1">
    <location>
        <position position="43"/>
    </location>
</feature>
<name>X0Z4G4_9ZZZZ</name>
<protein>
    <submittedName>
        <fullName evidence="1">Uncharacterized protein</fullName>
    </submittedName>
</protein>
<sequence>MRQISKKVGQVKLPKLKIVRFTKTREIEGEIKNVTISKKCSNY</sequence>
<comment type="caution">
    <text evidence="1">The sequence shown here is derived from an EMBL/GenBank/DDBJ whole genome shotgun (WGS) entry which is preliminary data.</text>
</comment>
<proteinExistence type="predicted"/>
<dbReference type="AlphaFoldDB" id="X0Z4G4"/>
<accession>X0Z4G4</accession>